<feature type="transmembrane region" description="Helical" evidence="6">
    <location>
        <begin position="35"/>
        <end position="59"/>
    </location>
</feature>
<organism evidence="8 9">
    <name type="scientific">Candidatus Wolfebacteria bacterium GW2011_GWA2_47_9b</name>
    <dbReference type="NCBI Taxonomy" id="1619005"/>
    <lineage>
        <taxon>Bacteria</taxon>
        <taxon>Candidatus Wolfeibacteriota</taxon>
    </lineage>
</organism>
<comment type="similarity">
    <text evidence="2">Belongs to the GtrA family.</text>
</comment>
<evidence type="ECO:0000313" key="8">
    <source>
        <dbReference type="EMBL" id="KKU90067.1"/>
    </source>
</evidence>
<comment type="caution">
    <text evidence="8">The sequence shown here is derived from an EMBL/GenBank/DDBJ whole genome shotgun (WGS) entry which is preliminary data.</text>
</comment>
<comment type="subcellular location">
    <subcellularLocation>
        <location evidence="1">Membrane</location>
        <topology evidence="1">Multi-pass membrane protein</topology>
    </subcellularLocation>
</comment>
<dbReference type="Pfam" id="PF04138">
    <property type="entry name" value="GtrA_DPMS_TM"/>
    <property type="match status" value="1"/>
</dbReference>
<proteinExistence type="inferred from homology"/>
<dbReference type="GO" id="GO:0005886">
    <property type="term" value="C:plasma membrane"/>
    <property type="evidence" value="ECO:0007669"/>
    <property type="project" value="TreeGrafter"/>
</dbReference>
<keyword evidence="5 6" id="KW-0472">Membrane</keyword>
<feature type="domain" description="GtrA/DPMS transmembrane" evidence="7">
    <location>
        <begin position="70"/>
        <end position="213"/>
    </location>
</feature>
<name>A0A0G1U7G5_9BACT</name>
<feature type="transmembrane region" description="Helical" evidence="6">
    <location>
        <begin position="71"/>
        <end position="93"/>
    </location>
</feature>
<accession>A0A0G1U7G5</accession>
<dbReference type="AlphaFoldDB" id="A0A0G1U7G5"/>
<feature type="transmembrane region" description="Helical" evidence="6">
    <location>
        <begin position="155"/>
        <end position="179"/>
    </location>
</feature>
<sequence length="216" mass="23262">MTKKDYLLGVVAGLLIGLLAMPALSAGLTVSLYNSIRIFIIPFFLLGTPLGLYVAALLGKKIPAVWQIGKFGVIGILNTLVDLGVLAAIASFVNSRYGVESDYIIGMIGTWTVTIYTMYKAISFVVANINSYLWNKYWTFAVGVAQKTKAEYLQFFIISIVGFVINVAVSSVAFVFALGLEGLTSGQAGSIGALTGTVLGLLWNFVGYKFIVFKNK</sequence>
<evidence type="ECO:0000256" key="6">
    <source>
        <dbReference type="SAM" id="Phobius"/>
    </source>
</evidence>
<dbReference type="Proteomes" id="UP000033882">
    <property type="component" value="Unassembled WGS sequence"/>
</dbReference>
<dbReference type="EMBL" id="LCPB01000006">
    <property type="protein sequence ID" value="KKU90067.1"/>
    <property type="molecule type" value="Genomic_DNA"/>
</dbReference>
<dbReference type="PANTHER" id="PTHR38459:SF1">
    <property type="entry name" value="PROPHAGE BACTOPRENOL-LINKED GLUCOSE TRANSLOCASE HOMOLOG"/>
    <property type="match status" value="1"/>
</dbReference>
<gene>
    <name evidence="8" type="ORF">UY19_C0006G0005</name>
</gene>
<dbReference type="InterPro" id="IPR051401">
    <property type="entry name" value="GtrA_CellWall_Glycosyl"/>
</dbReference>
<evidence type="ECO:0000256" key="4">
    <source>
        <dbReference type="ARBA" id="ARBA00022989"/>
    </source>
</evidence>
<evidence type="ECO:0000256" key="2">
    <source>
        <dbReference type="ARBA" id="ARBA00009399"/>
    </source>
</evidence>
<keyword evidence="3 6" id="KW-0812">Transmembrane</keyword>
<keyword evidence="4 6" id="KW-1133">Transmembrane helix</keyword>
<evidence type="ECO:0000259" key="7">
    <source>
        <dbReference type="Pfam" id="PF04138"/>
    </source>
</evidence>
<evidence type="ECO:0000313" key="9">
    <source>
        <dbReference type="Proteomes" id="UP000033882"/>
    </source>
</evidence>
<evidence type="ECO:0000256" key="3">
    <source>
        <dbReference type="ARBA" id="ARBA00022692"/>
    </source>
</evidence>
<evidence type="ECO:0000256" key="5">
    <source>
        <dbReference type="ARBA" id="ARBA00023136"/>
    </source>
</evidence>
<dbReference type="GO" id="GO:0000271">
    <property type="term" value="P:polysaccharide biosynthetic process"/>
    <property type="evidence" value="ECO:0007669"/>
    <property type="project" value="InterPro"/>
</dbReference>
<dbReference type="PANTHER" id="PTHR38459">
    <property type="entry name" value="PROPHAGE BACTOPRENOL-LINKED GLUCOSE TRANSLOCASE HOMOLOG"/>
    <property type="match status" value="1"/>
</dbReference>
<protein>
    <submittedName>
        <fullName evidence="8">GtrA-like protein</fullName>
    </submittedName>
</protein>
<feature type="transmembrane region" description="Helical" evidence="6">
    <location>
        <begin position="191"/>
        <end position="211"/>
    </location>
</feature>
<feature type="transmembrane region" description="Helical" evidence="6">
    <location>
        <begin position="113"/>
        <end position="134"/>
    </location>
</feature>
<reference evidence="8 9" key="1">
    <citation type="journal article" date="2015" name="Nature">
        <title>rRNA introns, odd ribosomes, and small enigmatic genomes across a large radiation of phyla.</title>
        <authorList>
            <person name="Brown C.T."/>
            <person name="Hug L.A."/>
            <person name="Thomas B.C."/>
            <person name="Sharon I."/>
            <person name="Castelle C.J."/>
            <person name="Singh A."/>
            <person name="Wilkins M.J."/>
            <person name="Williams K.H."/>
            <person name="Banfield J.F."/>
        </authorList>
    </citation>
    <scope>NUCLEOTIDE SEQUENCE [LARGE SCALE GENOMIC DNA]</scope>
</reference>
<dbReference type="InterPro" id="IPR007267">
    <property type="entry name" value="GtrA_DPMS_TM"/>
</dbReference>
<evidence type="ECO:0000256" key="1">
    <source>
        <dbReference type="ARBA" id="ARBA00004141"/>
    </source>
</evidence>